<dbReference type="GO" id="GO:0036374">
    <property type="term" value="F:glutathione hydrolase activity"/>
    <property type="evidence" value="ECO:0007669"/>
    <property type="project" value="UniProtKB-UniRule"/>
</dbReference>
<sequence>MRSLFRPGRSVVHCINGAAASSHPLSSLAAVEVLRQGGNAIDAAVTACAVQCVVEPMSTGIGGDCFVLYSPGGSRDVVALNGSGRAPAGLDAAQLQAQGLSSIPTESPHAVTIPGAIDAWSRLLADHGTWDLARVLAPAITYAEEGFAVTPRVAWDWSRSGSRFSNPETGARFYLKDGVAPVAGERWASPELAATLRRIARDGRDGFYKGPVAEDIVGFLNGLGGRHSLDDFASHTSEYVTPISSRYRDHEVLQIPPNGQGITTLILLNILQGYELSGLDPNGALRLHLEAEATRLAFDARNQHVGDPAHGAVPVERLLSADFAAEQRATIDPERAGRPLDSAGLAAYRDTVYLTVVDKDRNAVSFINSLYFPFGSTLVAPESGVMLQNRGAGFRVEPGHPNCVAPGKRPLHTIIPGMVFEGDRLKWSYGVMGGGYQPVGHAHVLTNMIDYGMDEQEALDNPRAFYEDGTYYLEEGIPDGVAAALQGMGHNVKPAGNPYGGGQIIGIDWDNGTLAAASEPRKDGIAIGY</sequence>
<dbReference type="OrthoDB" id="9781342at2"/>
<comment type="subunit">
    <text evidence="6">This enzyme consists of two polypeptide chains, which are synthesized in precursor form from a single polypeptide.</text>
</comment>
<evidence type="ECO:0000256" key="2">
    <source>
        <dbReference type="ARBA" id="ARBA00001089"/>
    </source>
</evidence>
<organism evidence="7 8">
    <name type="scientific">Oceanibacterium hippocampi</name>
    <dbReference type="NCBI Taxonomy" id="745714"/>
    <lineage>
        <taxon>Bacteria</taxon>
        <taxon>Pseudomonadati</taxon>
        <taxon>Pseudomonadota</taxon>
        <taxon>Alphaproteobacteria</taxon>
        <taxon>Sneathiellales</taxon>
        <taxon>Sneathiellaceae</taxon>
        <taxon>Oceanibacterium</taxon>
    </lineage>
</organism>
<feature type="binding site" evidence="5">
    <location>
        <position position="434"/>
    </location>
    <ligand>
        <name>L-glutamate</name>
        <dbReference type="ChEBI" id="CHEBI:29985"/>
    </ligand>
</feature>
<comment type="pathway">
    <text evidence="6">Sulfur metabolism; glutathione metabolism.</text>
</comment>
<dbReference type="EMBL" id="FWFR01000001">
    <property type="protein sequence ID" value="SLN25904.1"/>
    <property type="molecule type" value="Genomic_DNA"/>
</dbReference>
<reference evidence="7 8" key="1">
    <citation type="submission" date="2017-03" db="EMBL/GenBank/DDBJ databases">
        <authorList>
            <person name="Afonso C.L."/>
            <person name="Miller P.J."/>
            <person name="Scott M.A."/>
            <person name="Spackman E."/>
            <person name="Goraichik I."/>
            <person name="Dimitrov K.M."/>
            <person name="Suarez D.L."/>
            <person name="Swayne D.E."/>
        </authorList>
    </citation>
    <scope>NUCLEOTIDE SEQUENCE [LARGE SCALE GENOMIC DNA]</scope>
    <source>
        <strain evidence="7 8">CECT 7691</strain>
    </source>
</reference>
<comment type="similarity">
    <text evidence="6">Belongs to the gamma-glutamyltransferase family.</text>
</comment>
<dbReference type="GO" id="GO:0103068">
    <property type="term" value="F:leukotriene C4 gamma-glutamyl transferase activity"/>
    <property type="evidence" value="ECO:0007669"/>
    <property type="project" value="UniProtKB-EC"/>
</dbReference>
<dbReference type="InterPro" id="IPR029055">
    <property type="entry name" value="Ntn_hydrolases_N"/>
</dbReference>
<dbReference type="InterPro" id="IPR043138">
    <property type="entry name" value="GGT_lsub"/>
</dbReference>
<dbReference type="SUPFAM" id="SSF56235">
    <property type="entry name" value="N-terminal nucleophile aminohydrolases (Ntn hydrolases)"/>
    <property type="match status" value="1"/>
</dbReference>
<evidence type="ECO:0000256" key="3">
    <source>
        <dbReference type="ARBA" id="ARBA00047417"/>
    </source>
</evidence>
<keyword evidence="6" id="KW-0865">Zymogen</keyword>
<comment type="catalytic activity">
    <reaction evidence="2 6">
        <text>glutathione + H2O = L-cysteinylglycine + L-glutamate</text>
        <dbReference type="Rhea" id="RHEA:28807"/>
        <dbReference type="ChEBI" id="CHEBI:15377"/>
        <dbReference type="ChEBI" id="CHEBI:29985"/>
        <dbReference type="ChEBI" id="CHEBI:57925"/>
        <dbReference type="ChEBI" id="CHEBI:61694"/>
        <dbReference type="EC" id="3.4.19.13"/>
    </reaction>
</comment>
<evidence type="ECO:0000256" key="4">
    <source>
        <dbReference type="PIRSR" id="PIRSR600101-1"/>
    </source>
</evidence>
<dbReference type="UniPathway" id="UPA00204"/>
<dbReference type="PANTHER" id="PTHR43881:SF1">
    <property type="entry name" value="GAMMA-GLUTAMYLTRANSPEPTIDASE (AFU_ORTHOLOGUE AFUA_4G13580)"/>
    <property type="match status" value="1"/>
</dbReference>
<evidence type="ECO:0000313" key="7">
    <source>
        <dbReference type="EMBL" id="SLN25904.1"/>
    </source>
</evidence>
<dbReference type="Gene3D" id="3.60.20.40">
    <property type="match status" value="1"/>
</dbReference>
<dbReference type="RefSeq" id="WP_085882086.1">
    <property type="nucleotide sequence ID" value="NZ_FWFR01000001.1"/>
</dbReference>
<keyword evidence="6 7" id="KW-0808">Transferase</keyword>
<proteinExistence type="inferred from homology"/>
<dbReference type="InterPro" id="IPR043137">
    <property type="entry name" value="GGT_ssub_C"/>
</dbReference>
<dbReference type="InterPro" id="IPR052896">
    <property type="entry name" value="GGT-like_enzyme"/>
</dbReference>
<dbReference type="AlphaFoldDB" id="A0A1Y5RYK0"/>
<evidence type="ECO:0000256" key="5">
    <source>
        <dbReference type="PIRSR" id="PIRSR600101-2"/>
    </source>
</evidence>
<keyword evidence="6 7" id="KW-0012">Acyltransferase</keyword>
<evidence type="ECO:0000313" key="8">
    <source>
        <dbReference type="Proteomes" id="UP000193200"/>
    </source>
</evidence>
<dbReference type="InParanoid" id="A0A1Y5RYK0"/>
<evidence type="ECO:0000256" key="6">
    <source>
        <dbReference type="RuleBase" id="RU368036"/>
    </source>
</evidence>
<dbReference type="EC" id="2.3.2.2" evidence="6"/>
<protein>
    <recommendedName>
        <fullName evidence="6">Glutathione hydrolase proenzyme</fullName>
        <ecNumber evidence="6">2.3.2.2</ecNumber>
        <ecNumber evidence="6">3.4.19.13</ecNumber>
    </recommendedName>
    <component>
        <recommendedName>
            <fullName evidence="6">Glutathione hydrolase large chain</fullName>
        </recommendedName>
    </component>
    <component>
        <recommendedName>
            <fullName evidence="6">Glutathione hydrolase small chain</fullName>
        </recommendedName>
    </component>
</protein>
<name>A0A1Y5RYK0_9PROT</name>
<dbReference type="Proteomes" id="UP000193200">
    <property type="component" value="Unassembled WGS sequence"/>
</dbReference>
<dbReference type="PRINTS" id="PR01210">
    <property type="entry name" value="GGTRANSPTASE"/>
</dbReference>
<comment type="catalytic activity">
    <reaction evidence="3 6">
        <text>an N-terminal (5-L-glutamyl)-[peptide] + an alpha-amino acid = 5-L-glutamyl amino acid + an N-terminal L-alpha-aminoacyl-[peptide]</text>
        <dbReference type="Rhea" id="RHEA:23904"/>
        <dbReference type="Rhea" id="RHEA-COMP:9780"/>
        <dbReference type="Rhea" id="RHEA-COMP:9795"/>
        <dbReference type="ChEBI" id="CHEBI:77644"/>
        <dbReference type="ChEBI" id="CHEBI:78597"/>
        <dbReference type="ChEBI" id="CHEBI:78599"/>
        <dbReference type="ChEBI" id="CHEBI:78608"/>
        <dbReference type="EC" id="2.3.2.2"/>
    </reaction>
</comment>
<dbReference type="GO" id="GO:0006751">
    <property type="term" value="P:glutathione catabolic process"/>
    <property type="evidence" value="ECO:0007669"/>
    <property type="project" value="UniProtKB-UniRule"/>
</dbReference>
<comment type="catalytic activity">
    <reaction evidence="1 6">
        <text>an S-substituted glutathione + H2O = an S-substituted L-cysteinylglycine + L-glutamate</text>
        <dbReference type="Rhea" id="RHEA:59468"/>
        <dbReference type="ChEBI" id="CHEBI:15377"/>
        <dbReference type="ChEBI" id="CHEBI:29985"/>
        <dbReference type="ChEBI" id="CHEBI:90779"/>
        <dbReference type="ChEBI" id="CHEBI:143103"/>
        <dbReference type="EC" id="3.4.19.13"/>
    </reaction>
</comment>
<keyword evidence="6" id="KW-0378">Hydrolase</keyword>
<feature type="active site" description="Nucleophile" evidence="4">
    <location>
        <position position="351"/>
    </location>
</feature>
<comment type="PTM">
    <text evidence="6">Cleaved by autocatalysis into a large and a small subunit.</text>
</comment>
<dbReference type="NCBIfam" id="TIGR00066">
    <property type="entry name" value="g_glut_trans"/>
    <property type="match status" value="1"/>
</dbReference>
<accession>A0A1Y5RYK0</accession>
<dbReference type="EC" id="3.4.19.13" evidence="6"/>
<evidence type="ECO:0000256" key="1">
    <source>
        <dbReference type="ARBA" id="ARBA00001049"/>
    </source>
</evidence>
<dbReference type="GO" id="GO:0006750">
    <property type="term" value="P:glutathione biosynthetic process"/>
    <property type="evidence" value="ECO:0007669"/>
    <property type="project" value="UniProtKB-KW"/>
</dbReference>
<gene>
    <name evidence="7" type="primary">ywrD</name>
    <name evidence="7" type="ORF">OCH7691_00787</name>
</gene>
<dbReference type="InterPro" id="IPR000101">
    <property type="entry name" value="GGT_peptidase"/>
</dbReference>
<dbReference type="PANTHER" id="PTHR43881">
    <property type="entry name" value="GAMMA-GLUTAMYLTRANSPEPTIDASE (AFU_ORTHOLOGUE AFUA_4G13580)"/>
    <property type="match status" value="1"/>
</dbReference>
<keyword evidence="8" id="KW-1185">Reference proteome</keyword>
<dbReference type="Gene3D" id="1.10.246.130">
    <property type="match status" value="1"/>
</dbReference>
<keyword evidence="6" id="KW-0317">Glutathione biosynthesis</keyword>
<dbReference type="Pfam" id="PF01019">
    <property type="entry name" value="G_glu_transpept"/>
    <property type="match status" value="1"/>
</dbReference>